<evidence type="ECO:0000313" key="1">
    <source>
        <dbReference type="EMBL" id="KUG26792.1"/>
    </source>
</evidence>
<dbReference type="AlphaFoldDB" id="A0A0W8G0U7"/>
<proteinExistence type="predicted"/>
<organism evidence="1">
    <name type="scientific">hydrocarbon metagenome</name>
    <dbReference type="NCBI Taxonomy" id="938273"/>
    <lineage>
        <taxon>unclassified sequences</taxon>
        <taxon>metagenomes</taxon>
        <taxon>ecological metagenomes</taxon>
    </lineage>
</organism>
<accession>A0A0W8G0U7</accession>
<comment type="caution">
    <text evidence="1">The sequence shown here is derived from an EMBL/GenBank/DDBJ whole genome shotgun (WGS) entry which is preliminary data.</text>
</comment>
<protein>
    <submittedName>
        <fullName evidence="1">Uncharacterized protein</fullName>
    </submittedName>
</protein>
<sequence length="227" mass="25514">MASFKEKFFGKLSGAFGDYIGVIKGDDNFVMRKTSNRKIDTSPEGVERRNRFLTGIKASKKINSISSLRYFWKEAAGPKQSAYNYCIKKNYPYISGSGTVDGFSIVPGFGFAFSTDTYTRDENGINLSLMQFSNPTLFNTEIEKKIQAYFIIELNDPEKANNEKVHFFPLTTVPQPLDLENPLSFSVSFEQSDNTTFALYPTIKVHIAFCTLDDEGSPVQYSASLVQ</sequence>
<dbReference type="EMBL" id="LNQE01000404">
    <property type="protein sequence ID" value="KUG26792.1"/>
    <property type="molecule type" value="Genomic_DNA"/>
</dbReference>
<name>A0A0W8G0U7_9ZZZZ</name>
<gene>
    <name evidence="1" type="ORF">ASZ90_003360</name>
</gene>
<reference evidence="1" key="1">
    <citation type="journal article" date="2015" name="Proc. Natl. Acad. Sci. U.S.A.">
        <title>Networks of energetic and metabolic interactions define dynamics in microbial communities.</title>
        <authorList>
            <person name="Embree M."/>
            <person name="Liu J.K."/>
            <person name="Al-Bassam M.M."/>
            <person name="Zengler K."/>
        </authorList>
    </citation>
    <scope>NUCLEOTIDE SEQUENCE</scope>
</reference>